<organism evidence="1 2">
    <name type="scientific">Mortierella polycephala</name>
    <dbReference type="NCBI Taxonomy" id="41804"/>
    <lineage>
        <taxon>Eukaryota</taxon>
        <taxon>Fungi</taxon>
        <taxon>Fungi incertae sedis</taxon>
        <taxon>Mucoromycota</taxon>
        <taxon>Mortierellomycotina</taxon>
        <taxon>Mortierellomycetes</taxon>
        <taxon>Mortierellales</taxon>
        <taxon>Mortierellaceae</taxon>
        <taxon>Mortierella</taxon>
    </lineage>
</organism>
<name>A0A9P6PY63_9FUNG</name>
<evidence type="ECO:0000313" key="1">
    <source>
        <dbReference type="EMBL" id="KAG0255532.1"/>
    </source>
</evidence>
<evidence type="ECO:0000313" key="2">
    <source>
        <dbReference type="Proteomes" id="UP000726737"/>
    </source>
</evidence>
<proteinExistence type="predicted"/>
<dbReference type="Proteomes" id="UP000726737">
    <property type="component" value="Unassembled WGS sequence"/>
</dbReference>
<comment type="caution">
    <text evidence="1">The sequence shown here is derived from an EMBL/GenBank/DDBJ whole genome shotgun (WGS) entry which is preliminary data.</text>
</comment>
<dbReference type="AlphaFoldDB" id="A0A9P6PY63"/>
<protein>
    <submittedName>
        <fullName evidence="1">Uncharacterized protein</fullName>
    </submittedName>
</protein>
<dbReference type="OrthoDB" id="10507315at2759"/>
<accession>A0A9P6PY63</accession>
<dbReference type="EMBL" id="JAAAJA010000344">
    <property type="protein sequence ID" value="KAG0255532.1"/>
    <property type="molecule type" value="Genomic_DNA"/>
</dbReference>
<reference evidence="1" key="1">
    <citation type="journal article" date="2020" name="Fungal Divers.">
        <title>Resolving the Mortierellaceae phylogeny through synthesis of multi-gene phylogenetics and phylogenomics.</title>
        <authorList>
            <person name="Vandepol N."/>
            <person name="Liber J."/>
            <person name="Desiro A."/>
            <person name="Na H."/>
            <person name="Kennedy M."/>
            <person name="Barry K."/>
            <person name="Grigoriev I.V."/>
            <person name="Miller A.N."/>
            <person name="O'Donnell K."/>
            <person name="Stajich J.E."/>
            <person name="Bonito G."/>
        </authorList>
    </citation>
    <scope>NUCLEOTIDE SEQUENCE</scope>
    <source>
        <strain evidence="1">KOD948</strain>
    </source>
</reference>
<gene>
    <name evidence="1" type="ORF">BG011_005069</name>
</gene>
<sequence>MSSVIDRIEKIEQTLTELNAKSSAFTTRVETVKIDMMESPFLIQTRARINGIINSLENTGGGIQNNYDPRVADLVLALHRKLRTKPTLCDQLEILLKEEAEEVKYLHRLRMDHQHQLAMACQSQGQSQDGVAVGLEQLAKATSQLAASIASGKSLATIEAKPEILLSEHSATVSRTDKAAIPGPAVNKSLESLSSVSPQAPRRLEREGTSMYLVRLQGKIELVRELLYNAIINDGRPRIEQLSEKAIDDPEILMLWTRTVA</sequence>
<keyword evidence="2" id="KW-1185">Reference proteome</keyword>